<name>A0A6D2IB69_9BRAS</name>
<dbReference type="Proteomes" id="UP000467841">
    <property type="component" value="Unassembled WGS sequence"/>
</dbReference>
<comment type="caution">
    <text evidence="2">The sequence shown here is derived from an EMBL/GenBank/DDBJ whole genome shotgun (WGS) entry which is preliminary data.</text>
</comment>
<organism evidence="2 3">
    <name type="scientific">Microthlaspi erraticum</name>
    <dbReference type="NCBI Taxonomy" id="1685480"/>
    <lineage>
        <taxon>Eukaryota</taxon>
        <taxon>Viridiplantae</taxon>
        <taxon>Streptophyta</taxon>
        <taxon>Embryophyta</taxon>
        <taxon>Tracheophyta</taxon>
        <taxon>Spermatophyta</taxon>
        <taxon>Magnoliopsida</taxon>
        <taxon>eudicotyledons</taxon>
        <taxon>Gunneridae</taxon>
        <taxon>Pentapetalae</taxon>
        <taxon>rosids</taxon>
        <taxon>malvids</taxon>
        <taxon>Brassicales</taxon>
        <taxon>Brassicaceae</taxon>
        <taxon>Coluteocarpeae</taxon>
        <taxon>Microthlaspi</taxon>
    </lineage>
</organism>
<dbReference type="EMBL" id="CACVBM020000954">
    <property type="protein sequence ID" value="CAA7024983.1"/>
    <property type="molecule type" value="Genomic_DNA"/>
</dbReference>
<dbReference type="AlphaFoldDB" id="A0A6D2IB69"/>
<accession>A0A6D2IB69</accession>
<dbReference type="OrthoDB" id="1100746at2759"/>
<evidence type="ECO:0000256" key="1">
    <source>
        <dbReference type="SAM" id="MobiDB-lite"/>
    </source>
</evidence>
<keyword evidence="3" id="KW-1185">Reference proteome</keyword>
<proteinExistence type="predicted"/>
<feature type="region of interest" description="Disordered" evidence="1">
    <location>
        <begin position="155"/>
        <end position="284"/>
    </location>
</feature>
<feature type="compositionally biased region" description="Basic and acidic residues" evidence="1">
    <location>
        <begin position="180"/>
        <end position="189"/>
    </location>
</feature>
<sequence length="284" mass="31432">MTSVCGRAPPGWFTAYKFWFKESHMFFPLPKLFVAYCEDVRIAFSQLCPAGVRNITGTLVLAAELGMELNLDFYESMSSIAVNQALPGPFRPPFWLNPPVNFYEDVRRLSEHGKRKWEDIAETRIKAQWLASRQKQKPMGKLSLNLPRYRQEVPGPVEEVTADGKKVVGKKRKKSASAGKHAERKKEKTASGSSSKTVVTIGDRVAAERADPCEPFSEEELRDDPPISSQETPVFPFTELGGEIDVPGSSGGLRKRRRTSSAEHGEMAETGAVEGEEVGAEAGK</sequence>
<evidence type="ECO:0000313" key="3">
    <source>
        <dbReference type="Proteomes" id="UP000467841"/>
    </source>
</evidence>
<feature type="compositionally biased region" description="Acidic residues" evidence="1">
    <location>
        <begin position="274"/>
        <end position="284"/>
    </location>
</feature>
<protein>
    <submittedName>
        <fullName evidence="2">Uncharacterized protein</fullName>
    </submittedName>
</protein>
<reference evidence="2" key="1">
    <citation type="submission" date="2020-01" db="EMBL/GenBank/DDBJ databases">
        <authorList>
            <person name="Mishra B."/>
        </authorList>
    </citation>
    <scope>NUCLEOTIDE SEQUENCE [LARGE SCALE GENOMIC DNA]</scope>
</reference>
<gene>
    <name evidence="2" type="ORF">MERR_LOCUS12218</name>
</gene>
<evidence type="ECO:0000313" key="2">
    <source>
        <dbReference type="EMBL" id="CAA7024983.1"/>
    </source>
</evidence>